<keyword evidence="4" id="KW-0723">Serine/threonine-protein kinase</keyword>
<evidence type="ECO:0000313" key="6">
    <source>
        <dbReference type="EMBL" id="EAX88846.1"/>
    </source>
</evidence>
<dbReference type="Pfam" id="PF00069">
    <property type="entry name" value="Pkinase"/>
    <property type="match status" value="1"/>
</dbReference>
<dbReference type="OrthoDB" id="6513151at2759"/>
<dbReference type="SMR" id="A2G1W7"/>
<dbReference type="PROSITE" id="PS00108">
    <property type="entry name" value="PROTEIN_KINASE_ST"/>
    <property type="match status" value="1"/>
</dbReference>
<protein>
    <submittedName>
        <fullName evidence="6">CAMK family protein kinase</fullName>
    </submittedName>
</protein>
<dbReference type="InterPro" id="IPR011009">
    <property type="entry name" value="Kinase-like_dom_sf"/>
</dbReference>
<name>A2G1W7_TRIV3</name>
<dbReference type="PANTHER" id="PTHR24362">
    <property type="entry name" value="SERINE/THREONINE-PROTEIN KINASE NEK"/>
    <property type="match status" value="1"/>
</dbReference>
<dbReference type="RefSeq" id="XP_001301776.1">
    <property type="nucleotide sequence ID" value="XM_001301775.1"/>
</dbReference>
<feature type="domain" description="Protein kinase" evidence="5">
    <location>
        <begin position="12"/>
        <end position="266"/>
    </location>
</feature>
<dbReference type="PANTHER" id="PTHR24362:SF309">
    <property type="entry name" value="PROTEIN KINASE DOMAIN-CONTAINING PROTEIN"/>
    <property type="match status" value="1"/>
</dbReference>
<proteinExistence type="inferred from homology"/>
<dbReference type="Gene3D" id="1.10.510.10">
    <property type="entry name" value="Transferase(Phosphotransferase) domain 1"/>
    <property type="match status" value="1"/>
</dbReference>
<keyword evidence="6" id="KW-0418">Kinase</keyword>
<evidence type="ECO:0000256" key="3">
    <source>
        <dbReference type="PROSITE-ProRule" id="PRU10141"/>
    </source>
</evidence>
<keyword evidence="7" id="KW-1185">Reference proteome</keyword>
<dbReference type="FunCoup" id="A2G1W7">
    <property type="interactions" value="26"/>
</dbReference>
<dbReference type="KEGG" id="tva:4746510"/>
<dbReference type="SUPFAM" id="SSF56112">
    <property type="entry name" value="Protein kinase-like (PK-like)"/>
    <property type="match status" value="1"/>
</dbReference>
<evidence type="ECO:0000259" key="5">
    <source>
        <dbReference type="PROSITE" id="PS50011"/>
    </source>
</evidence>
<dbReference type="GO" id="GO:0005524">
    <property type="term" value="F:ATP binding"/>
    <property type="evidence" value="ECO:0007669"/>
    <property type="project" value="UniProtKB-UniRule"/>
</dbReference>
<dbReference type="PROSITE" id="PS00107">
    <property type="entry name" value="PROTEIN_KINASE_ATP"/>
    <property type="match status" value="1"/>
</dbReference>
<keyword evidence="6" id="KW-0808">Transferase</keyword>
<organism evidence="6 7">
    <name type="scientific">Trichomonas vaginalis (strain ATCC PRA-98 / G3)</name>
    <dbReference type="NCBI Taxonomy" id="412133"/>
    <lineage>
        <taxon>Eukaryota</taxon>
        <taxon>Metamonada</taxon>
        <taxon>Parabasalia</taxon>
        <taxon>Trichomonadida</taxon>
        <taxon>Trichomonadidae</taxon>
        <taxon>Trichomonas</taxon>
    </lineage>
</organism>
<dbReference type="AlphaFoldDB" id="A2G1W7"/>
<keyword evidence="2 3" id="KW-0067">ATP-binding</keyword>
<dbReference type="SMART" id="SM00220">
    <property type="entry name" value="S_TKc"/>
    <property type="match status" value="1"/>
</dbReference>
<dbReference type="InterPro" id="IPR008271">
    <property type="entry name" value="Ser/Thr_kinase_AS"/>
</dbReference>
<dbReference type="GO" id="GO:0004674">
    <property type="term" value="F:protein serine/threonine kinase activity"/>
    <property type="evidence" value="ECO:0007669"/>
    <property type="project" value="UniProtKB-KW"/>
</dbReference>
<feature type="binding site" evidence="3">
    <location>
        <position position="41"/>
    </location>
    <ligand>
        <name>ATP</name>
        <dbReference type="ChEBI" id="CHEBI:30616"/>
    </ligand>
</feature>
<dbReference type="Proteomes" id="UP000001542">
    <property type="component" value="Unassembled WGS sequence"/>
</dbReference>
<evidence type="ECO:0000313" key="7">
    <source>
        <dbReference type="Proteomes" id="UP000001542"/>
    </source>
</evidence>
<evidence type="ECO:0000256" key="2">
    <source>
        <dbReference type="ARBA" id="ARBA00022840"/>
    </source>
</evidence>
<dbReference type="eggNOG" id="KOG0611">
    <property type="taxonomic scope" value="Eukaryota"/>
</dbReference>
<accession>A2G1W7</accession>
<dbReference type="EMBL" id="DS114259">
    <property type="protein sequence ID" value="EAX88846.1"/>
    <property type="molecule type" value="Genomic_DNA"/>
</dbReference>
<dbReference type="FunFam" id="1.10.510.10:FF:000571">
    <property type="entry name" value="Maternal embryonic leucine zipper kinase"/>
    <property type="match status" value="1"/>
</dbReference>
<gene>
    <name evidence="6" type="ORF">TVAG_049000</name>
</gene>
<reference evidence="6" key="2">
    <citation type="journal article" date="2007" name="Science">
        <title>Draft genome sequence of the sexually transmitted pathogen Trichomonas vaginalis.</title>
        <authorList>
            <person name="Carlton J.M."/>
            <person name="Hirt R.P."/>
            <person name="Silva J.C."/>
            <person name="Delcher A.L."/>
            <person name="Schatz M."/>
            <person name="Zhao Q."/>
            <person name="Wortman J.R."/>
            <person name="Bidwell S.L."/>
            <person name="Alsmark U.C.M."/>
            <person name="Besteiro S."/>
            <person name="Sicheritz-Ponten T."/>
            <person name="Noel C.J."/>
            <person name="Dacks J.B."/>
            <person name="Foster P.G."/>
            <person name="Simillion C."/>
            <person name="Van de Peer Y."/>
            <person name="Miranda-Saavedra D."/>
            <person name="Barton G.J."/>
            <person name="Westrop G.D."/>
            <person name="Mueller S."/>
            <person name="Dessi D."/>
            <person name="Fiori P.L."/>
            <person name="Ren Q."/>
            <person name="Paulsen I."/>
            <person name="Zhang H."/>
            <person name="Bastida-Corcuera F.D."/>
            <person name="Simoes-Barbosa A."/>
            <person name="Brown M.T."/>
            <person name="Hayes R.D."/>
            <person name="Mukherjee M."/>
            <person name="Okumura C.Y."/>
            <person name="Schneider R."/>
            <person name="Smith A.J."/>
            <person name="Vanacova S."/>
            <person name="Villalvazo M."/>
            <person name="Haas B.J."/>
            <person name="Pertea M."/>
            <person name="Feldblyum T.V."/>
            <person name="Utterback T.R."/>
            <person name="Shu C.L."/>
            <person name="Osoegawa K."/>
            <person name="de Jong P.J."/>
            <person name="Hrdy I."/>
            <person name="Horvathova L."/>
            <person name="Zubacova Z."/>
            <person name="Dolezal P."/>
            <person name="Malik S.B."/>
            <person name="Logsdon J.M. Jr."/>
            <person name="Henze K."/>
            <person name="Gupta A."/>
            <person name="Wang C.C."/>
            <person name="Dunne R.L."/>
            <person name="Upcroft J.A."/>
            <person name="Upcroft P."/>
            <person name="White O."/>
            <person name="Salzberg S.L."/>
            <person name="Tang P."/>
            <person name="Chiu C.-H."/>
            <person name="Lee Y.-S."/>
            <person name="Embley T.M."/>
            <person name="Coombs G.H."/>
            <person name="Mottram J.C."/>
            <person name="Tachezy J."/>
            <person name="Fraser-Liggett C.M."/>
            <person name="Johnson P.J."/>
        </authorList>
    </citation>
    <scope>NUCLEOTIDE SEQUENCE [LARGE SCALE GENOMIC DNA]</scope>
    <source>
        <strain evidence="6">G3</strain>
    </source>
</reference>
<dbReference type="VEuPathDB" id="TrichDB:TVAG_049000"/>
<dbReference type="PROSITE" id="PS50011">
    <property type="entry name" value="PROTEIN_KINASE_DOM"/>
    <property type="match status" value="1"/>
</dbReference>
<evidence type="ECO:0000256" key="4">
    <source>
        <dbReference type="RuleBase" id="RU000304"/>
    </source>
</evidence>
<keyword evidence="1 3" id="KW-0547">Nucleotide-binding</keyword>
<evidence type="ECO:0000256" key="1">
    <source>
        <dbReference type="ARBA" id="ARBA00022741"/>
    </source>
</evidence>
<dbReference type="InterPro" id="IPR000719">
    <property type="entry name" value="Prot_kinase_dom"/>
</dbReference>
<sequence length="301" mass="35162">MIKTSLFEKHEYTIMERIGKGGFSCCYKVLSQKYNDYFVGKIIEIDGDYMKLQKINSYYDEIKSLMNLDHPNIIKIYDTFHDENYFVVILEYCSGGDLDNFIRTNKSLRPSLQISIVDQMITSLAFCHSREIAHHDIKPSNFFFDQYARLKLADFGISQINECLQTKNYCGSFVYAAPELLAKTPYNPYKADIWSLGITIMQFVTLTLPKADESKDQYFSRMHEQMKEMDNEIPSCIKHIIKRCLVSNPDERADICELYEYIKPFNVHQQKKSHRSSAILANICTWKNFTRTLSSSFDPIH</sequence>
<reference evidence="6" key="1">
    <citation type="submission" date="2006-10" db="EMBL/GenBank/DDBJ databases">
        <authorList>
            <person name="Amadeo P."/>
            <person name="Zhao Q."/>
            <person name="Wortman J."/>
            <person name="Fraser-Liggett C."/>
            <person name="Carlton J."/>
        </authorList>
    </citation>
    <scope>NUCLEOTIDE SEQUENCE</scope>
    <source>
        <strain evidence="6">G3</strain>
    </source>
</reference>
<dbReference type="VEuPathDB" id="TrichDB:TVAGG3_0478510"/>
<dbReference type="InterPro" id="IPR017441">
    <property type="entry name" value="Protein_kinase_ATP_BS"/>
</dbReference>
<comment type="similarity">
    <text evidence="4">Belongs to the protein kinase superfamily.</text>
</comment>
<dbReference type="InParanoid" id="A2G1W7"/>
<dbReference type="STRING" id="5722.A2G1W7"/>